<name>A0A9N9BVZ6_9GLOM</name>
<dbReference type="EMBL" id="CAJVPI010000910">
    <property type="protein sequence ID" value="CAG8581703.1"/>
    <property type="molecule type" value="Genomic_DNA"/>
</dbReference>
<dbReference type="Pfam" id="PF07287">
    <property type="entry name" value="AtuA"/>
    <property type="match status" value="1"/>
</dbReference>
<evidence type="ECO:0000259" key="2">
    <source>
        <dbReference type="Pfam" id="PF23544"/>
    </source>
</evidence>
<dbReference type="Pfam" id="PF23544">
    <property type="entry name" value="AtuA_ferredoxin"/>
    <property type="match status" value="1"/>
</dbReference>
<dbReference type="OrthoDB" id="10265871at2759"/>
<feature type="domain" description="Acyclic terpene utilisation N-terminal" evidence="1">
    <location>
        <begin position="6"/>
        <end position="464"/>
    </location>
</feature>
<accession>A0A9N9BVZ6</accession>
<dbReference type="InterPro" id="IPR056362">
    <property type="entry name" value="AtuA-like_ferredoxin_dom"/>
</dbReference>
<dbReference type="PANTHER" id="PTHR47708">
    <property type="match status" value="1"/>
</dbReference>
<evidence type="ECO:0000313" key="3">
    <source>
        <dbReference type="EMBL" id="CAG8581703.1"/>
    </source>
</evidence>
<dbReference type="AlphaFoldDB" id="A0A9N9BVZ6"/>
<gene>
    <name evidence="3" type="ORF">PBRASI_LOCUS6653</name>
</gene>
<protein>
    <submittedName>
        <fullName evidence="3">217_t:CDS:1</fullName>
    </submittedName>
</protein>
<reference evidence="3" key="1">
    <citation type="submission" date="2021-06" db="EMBL/GenBank/DDBJ databases">
        <authorList>
            <person name="Kallberg Y."/>
            <person name="Tangrot J."/>
            <person name="Rosling A."/>
        </authorList>
    </citation>
    <scope>NUCLEOTIDE SEQUENCE</scope>
    <source>
        <strain evidence="3">BR232B</strain>
    </source>
</reference>
<keyword evidence="4" id="KW-1185">Reference proteome</keyword>
<sequence length="641" mass="69396">MTLIYSAFWGDSVTAAEQLVSKEKSNLNYLVADYLAEVTMGLLARRKASLSRNLKGASKGGYISEFITLVIARLLPDIHKHNIKVITNAGGLDPVSCKLAIETLAADLKIPITVAAITGDDILPRFNDLCKSQSLKPFSPVPGSSPDTLPKGDKEVLSLNAYLGAIPIARALDSGAQIVVTGRVVDSALVVGPLIHEFKWMATDYDKLASASLAGHIIECGAQATGGNYTDWEESAFSLNGGYANIGYPIVECHPSGEFFVTKPSETGGVVNVKSVTEQMLYEVLDPAIYILPDVILDLTRVKIEQVDEARVRVSGARGKIPTELLKVSGIYVDGYKMTGEIVVCGIDAWKKSVVIANAILSRTRLLFAKFGMKDFRATNIEPLGAEHTYGPHARTKHTREVVLRITVHHDDPQALKIFAMELAPAATSMAPGVTGGGSGRPHPSPNLVHFSSLISKSLVTPAFTITNVSEDIPFTGPMSNRTYGDVEKSDGDKQAHTEGEYTLKMPLIKIAHGRSGDKGDTCNIGKEETFLVCGCEFKYEDNVGSAFIEKSGIIARHPKYYGFLKRMLTEEAVRTYMSHVCNGIVKRYVVPGCYALNFVFTKSLGGGGLSSLRVDRQGKTFAQMLLSYEVEVPNGLISRL</sequence>
<evidence type="ECO:0000313" key="4">
    <source>
        <dbReference type="Proteomes" id="UP000789739"/>
    </source>
</evidence>
<proteinExistence type="predicted"/>
<organism evidence="3 4">
    <name type="scientific">Paraglomus brasilianum</name>
    <dbReference type="NCBI Taxonomy" id="144538"/>
    <lineage>
        <taxon>Eukaryota</taxon>
        <taxon>Fungi</taxon>
        <taxon>Fungi incertae sedis</taxon>
        <taxon>Mucoromycota</taxon>
        <taxon>Glomeromycotina</taxon>
        <taxon>Glomeromycetes</taxon>
        <taxon>Paraglomerales</taxon>
        <taxon>Paraglomeraceae</taxon>
        <taxon>Paraglomus</taxon>
    </lineage>
</organism>
<dbReference type="Proteomes" id="UP000789739">
    <property type="component" value="Unassembled WGS sequence"/>
</dbReference>
<dbReference type="PANTHER" id="PTHR47708:SF2">
    <property type="entry name" value="SI:CH73-132F6.5"/>
    <property type="match status" value="1"/>
</dbReference>
<feature type="domain" description="AtuA-like ferredoxin-fold" evidence="2">
    <location>
        <begin position="553"/>
        <end position="631"/>
    </location>
</feature>
<evidence type="ECO:0000259" key="1">
    <source>
        <dbReference type="Pfam" id="PF07287"/>
    </source>
</evidence>
<comment type="caution">
    <text evidence="3">The sequence shown here is derived from an EMBL/GenBank/DDBJ whole genome shotgun (WGS) entry which is preliminary data.</text>
</comment>
<dbReference type="InterPro" id="IPR010839">
    <property type="entry name" value="AtuA_N"/>
</dbReference>